<gene>
    <name evidence="1" type="primary">ORF49</name>
</gene>
<evidence type="ECO:0000313" key="2">
    <source>
        <dbReference type="Proteomes" id="UP000124452"/>
    </source>
</evidence>
<dbReference type="Proteomes" id="UP000124452">
    <property type="component" value="Segment"/>
</dbReference>
<dbReference type="GeneID" id="23104186"/>
<sequence length="301" mass="34481">MAFTIPQKTVRGTLHDYHIPNEAAVLTEYRSISVTDPRQPFLSKPKTCVERSVFLLEICKSLFINKQQELHILQMITNNICYFLRQLWEVTRGCEDSLHELIVETQRYSPRLSHWIGARLLALLKKRYPEHAPSKLLEGLTEESITVWCRYHMTRVQDEVNILGGFLENSGAVYSLSKFSSVAAQLLAQQTALPRQRDPAFNAPYNLAVFWVGVLKKFERVFGGREVDDHLICYTTVIKYDVAAACEALRGAGGERPVSEGTLRLLDWLTFKLREFNVNSCDSHASELISLLRSLKWQHLV</sequence>
<accession>A0A0B4Q6B9</accession>
<protein>
    <submittedName>
        <fullName evidence="1">Protein G49</fullName>
    </submittedName>
</protein>
<dbReference type="InterPro" id="IPR006878">
    <property type="entry name" value="Herpes_BBRF1"/>
</dbReference>
<dbReference type="Pfam" id="PF04793">
    <property type="entry name" value="Herpes_BBRF1"/>
    <property type="match status" value="1"/>
</dbReference>
<dbReference type="KEGG" id="vg:23104186"/>
<name>A0A0B4Q6B9_9GAMA</name>
<dbReference type="EMBL" id="KM924295">
    <property type="protein sequence ID" value="AIU39574.1"/>
    <property type="molecule type" value="Genomic_DNA"/>
</dbReference>
<dbReference type="OrthoDB" id="17306at10239"/>
<proteinExistence type="predicted"/>
<evidence type="ECO:0000313" key="1">
    <source>
        <dbReference type="EMBL" id="AIU39574.1"/>
    </source>
</evidence>
<organism evidence="1 2">
    <name type="scientific">Equid gammaherpesvirus 5</name>
    <dbReference type="NCBI Taxonomy" id="10371"/>
    <lineage>
        <taxon>Viruses</taxon>
        <taxon>Duplodnaviria</taxon>
        <taxon>Heunggongvirae</taxon>
        <taxon>Peploviricota</taxon>
        <taxon>Herviviricetes</taxon>
        <taxon>Herpesvirales</taxon>
        <taxon>Orthoherpesviridae</taxon>
        <taxon>Gammaherpesvirinae</taxon>
        <taxon>Percavirus</taxon>
        <taxon>Percavirus equidgamma5</taxon>
    </lineage>
</organism>
<reference evidence="1 2" key="1">
    <citation type="journal article" date="2015" name="Genome Announc.">
        <title>Genome sequences of equid herpesviruses 2 and 5.</title>
        <authorList>
            <person name="Wilkie G.S."/>
            <person name="Kerr K."/>
            <person name="Stewart J.P."/>
            <person name="Studdert M.J."/>
            <person name="Davison A.J."/>
        </authorList>
    </citation>
    <scope>NUCLEOTIDE SEQUENCE [LARGE SCALE GENOMIC DNA]</scope>
    <source>
        <strain evidence="1">2-141/67</strain>
    </source>
</reference>
<dbReference type="RefSeq" id="YP_009118439.1">
    <property type="nucleotide sequence ID" value="NC_026421.1"/>
</dbReference>
<keyword evidence="2" id="KW-1185">Reference proteome</keyword>